<name>A0A9P4L478_9PLEO</name>
<comment type="similarity">
    <text evidence="3">Belongs to the metallo-dependent hydrolases superfamily.</text>
</comment>
<dbReference type="RefSeq" id="XP_040783738.1">
    <property type="nucleotide sequence ID" value="XM_040937389.1"/>
</dbReference>
<dbReference type="GO" id="GO:0005829">
    <property type="term" value="C:cytosol"/>
    <property type="evidence" value="ECO:0007669"/>
    <property type="project" value="TreeGrafter"/>
</dbReference>
<feature type="domain" description="Amidohydrolase-related" evidence="4">
    <location>
        <begin position="74"/>
        <end position="331"/>
    </location>
</feature>
<dbReference type="InterPro" id="IPR032465">
    <property type="entry name" value="ACMSD"/>
</dbReference>
<dbReference type="GeneID" id="63854639"/>
<dbReference type="AlphaFoldDB" id="A0A9P4L478"/>
<keyword evidence="2 3" id="KW-0456">Lyase</keyword>
<dbReference type="GO" id="GO:0016831">
    <property type="term" value="F:carboxy-lyase activity"/>
    <property type="evidence" value="ECO:0007669"/>
    <property type="project" value="UniProtKB-KW"/>
</dbReference>
<dbReference type="PANTHER" id="PTHR21240:SF30">
    <property type="entry name" value="AMIDOHYDROLASE-RELATED DOMAIN-CONTAINING PROTEIN-RELATED"/>
    <property type="match status" value="1"/>
</dbReference>
<dbReference type="GO" id="GO:0019748">
    <property type="term" value="P:secondary metabolic process"/>
    <property type="evidence" value="ECO:0007669"/>
    <property type="project" value="TreeGrafter"/>
</dbReference>
<evidence type="ECO:0000313" key="5">
    <source>
        <dbReference type="EMBL" id="KAF1841175.1"/>
    </source>
</evidence>
<dbReference type="Proteomes" id="UP000800039">
    <property type="component" value="Unassembled WGS sequence"/>
</dbReference>
<dbReference type="InterPro" id="IPR032466">
    <property type="entry name" value="Metal_Hydrolase"/>
</dbReference>
<comment type="caution">
    <text evidence="5">The sequence shown here is derived from an EMBL/GenBank/DDBJ whole genome shotgun (WGS) entry which is preliminary data.</text>
</comment>
<organism evidence="5 6">
    <name type="scientific">Cucurbitaria berberidis CBS 394.84</name>
    <dbReference type="NCBI Taxonomy" id="1168544"/>
    <lineage>
        <taxon>Eukaryota</taxon>
        <taxon>Fungi</taxon>
        <taxon>Dikarya</taxon>
        <taxon>Ascomycota</taxon>
        <taxon>Pezizomycotina</taxon>
        <taxon>Dothideomycetes</taxon>
        <taxon>Pleosporomycetidae</taxon>
        <taxon>Pleosporales</taxon>
        <taxon>Pleosporineae</taxon>
        <taxon>Cucurbitariaceae</taxon>
        <taxon>Cucurbitaria</taxon>
    </lineage>
</organism>
<evidence type="ECO:0000256" key="2">
    <source>
        <dbReference type="ARBA" id="ARBA00023239"/>
    </source>
</evidence>
<gene>
    <name evidence="5" type="ORF">K460DRAFT_410565</name>
</gene>
<keyword evidence="6" id="KW-1185">Reference proteome</keyword>
<dbReference type="InterPro" id="IPR006680">
    <property type="entry name" value="Amidohydro-rel"/>
</dbReference>
<dbReference type="PANTHER" id="PTHR21240">
    <property type="entry name" value="2-AMINO-3-CARBOXYLMUCONATE-6-SEMIALDEHYDE DECARBOXYLASE"/>
    <property type="match status" value="1"/>
</dbReference>
<proteinExistence type="inferred from homology"/>
<accession>A0A9P4L478</accession>
<dbReference type="Gene3D" id="3.20.20.140">
    <property type="entry name" value="Metal-dependent hydrolases"/>
    <property type="match status" value="1"/>
</dbReference>
<dbReference type="EMBL" id="ML976619">
    <property type="protein sequence ID" value="KAF1841175.1"/>
    <property type="molecule type" value="Genomic_DNA"/>
</dbReference>
<dbReference type="OrthoDB" id="432010at2759"/>
<keyword evidence="1 3" id="KW-0210">Decarboxylase</keyword>
<evidence type="ECO:0000256" key="1">
    <source>
        <dbReference type="ARBA" id="ARBA00022793"/>
    </source>
</evidence>
<evidence type="ECO:0000256" key="3">
    <source>
        <dbReference type="RuleBase" id="RU366045"/>
    </source>
</evidence>
<sequence>MTTTNSSNLIATVESYLSPSLTVGTALPNDLAAPALHLIPSSTLTKLRTFGPARVKDMRSLGHAKQIVSHISIPATAQTCAKFNDALYAAIRLNAEKFSALALLPSGAGEGKEAARELQRCIVKYRFVGGVIGLRSGSEGEGSLVEGSFEELWDTAEKYRVPIALREMWPAGSELPNYQRSLPDTALGPLVTHIHTAHADPSLPILHLYLSSTFDRYPILRLILCHPGTLPSLLRRIETLLSLIPSADKPKRSFLDVWQHNLYLTTADAQDLSTMRTLLEQIPVDRVLYASNYPLEERGRRLMEDLRESGFLTKEEWERVAWGNAEVLFGLNKGGSAGKALAMRYGSRSAS</sequence>
<evidence type="ECO:0000313" key="6">
    <source>
        <dbReference type="Proteomes" id="UP000800039"/>
    </source>
</evidence>
<protein>
    <recommendedName>
        <fullName evidence="4">Amidohydrolase-related domain-containing protein</fullName>
    </recommendedName>
</protein>
<reference evidence="5" key="1">
    <citation type="submission" date="2020-01" db="EMBL/GenBank/DDBJ databases">
        <authorList>
            <consortium name="DOE Joint Genome Institute"/>
            <person name="Haridas S."/>
            <person name="Albert R."/>
            <person name="Binder M."/>
            <person name="Bloem J."/>
            <person name="Labutti K."/>
            <person name="Salamov A."/>
            <person name="Andreopoulos B."/>
            <person name="Baker S.E."/>
            <person name="Barry K."/>
            <person name="Bills G."/>
            <person name="Bluhm B.H."/>
            <person name="Cannon C."/>
            <person name="Castanera R."/>
            <person name="Culley D.E."/>
            <person name="Daum C."/>
            <person name="Ezra D."/>
            <person name="Gonzalez J.B."/>
            <person name="Henrissat B."/>
            <person name="Kuo A."/>
            <person name="Liang C."/>
            <person name="Lipzen A."/>
            <person name="Lutzoni F."/>
            <person name="Magnuson J."/>
            <person name="Mondo S."/>
            <person name="Nolan M."/>
            <person name="Ohm R."/>
            <person name="Pangilinan J."/>
            <person name="Park H.-J."/>
            <person name="Ramirez L."/>
            <person name="Alfaro M."/>
            <person name="Sun H."/>
            <person name="Tritt A."/>
            <person name="Yoshinaga Y."/>
            <person name="Zwiers L.-H."/>
            <person name="Turgeon B.G."/>
            <person name="Goodwin S.B."/>
            <person name="Spatafora J.W."/>
            <person name="Crous P.W."/>
            <person name="Grigoriev I.V."/>
        </authorList>
    </citation>
    <scope>NUCLEOTIDE SEQUENCE</scope>
    <source>
        <strain evidence="5">CBS 394.84</strain>
    </source>
</reference>
<dbReference type="Pfam" id="PF04909">
    <property type="entry name" value="Amidohydro_2"/>
    <property type="match status" value="1"/>
</dbReference>
<dbReference type="SUPFAM" id="SSF51556">
    <property type="entry name" value="Metallo-dependent hydrolases"/>
    <property type="match status" value="1"/>
</dbReference>
<dbReference type="GO" id="GO:0016787">
    <property type="term" value="F:hydrolase activity"/>
    <property type="evidence" value="ECO:0007669"/>
    <property type="project" value="InterPro"/>
</dbReference>
<evidence type="ECO:0000259" key="4">
    <source>
        <dbReference type="Pfam" id="PF04909"/>
    </source>
</evidence>